<protein>
    <submittedName>
        <fullName evidence="10">PAP2 superfamily protein</fullName>
    </submittedName>
</protein>
<dbReference type="GO" id="GO:0016787">
    <property type="term" value="F:hydrolase activity"/>
    <property type="evidence" value="ECO:0007669"/>
    <property type="project" value="UniProtKB-KW"/>
</dbReference>
<dbReference type="EMBL" id="SOBK01000002">
    <property type="protein sequence ID" value="TDT90986.1"/>
    <property type="molecule type" value="Genomic_DNA"/>
</dbReference>
<evidence type="ECO:0000313" key="11">
    <source>
        <dbReference type="Proteomes" id="UP000055611"/>
    </source>
</evidence>
<evidence type="ECO:0000256" key="5">
    <source>
        <dbReference type="ARBA" id="ARBA00022989"/>
    </source>
</evidence>
<dbReference type="SMART" id="SM00014">
    <property type="entry name" value="acidPPc"/>
    <property type="match status" value="1"/>
</dbReference>
<proteinExistence type="predicted"/>
<keyword evidence="2" id="KW-1003">Cell membrane</keyword>
<dbReference type="GO" id="GO:0005886">
    <property type="term" value="C:plasma membrane"/>
    <property type="evidence" value="ECO:0007669"/>
    <property type="project" value="UniProtKB-SubCell"/>
</dbReference>
<evidence type="ECO:0000313" key="10">
    <source>
        <dbReference type="EMBL" id="TDT90986.1"/>
    </source>
</evidence>
<dbReference type="AlphaFoldDB" id="A0A126QRI4"/>
<organism evidence="10 12">
    <name type="scientific">Pseudodesulfovibrio indicus</name>
    <dbReference type="NCBI Taxonomy" id="1716143"/>
    <lineage>
        <taxon>Bacteria</taxon>
        <taxon>Pseudomonadati</taxon>
        <taxon>Thermodesulfobacteriota</taxon>
        <taxon>Desulfovibrionia</taxon>
        <taxon>Desulfovibrionales</taxon>
        <taxon>Desulfovibrionaceae</taxon>
    </lineage>
</organism>
<gene>
    <name evidence="9" type="ORF">AWY79_16935</name>
    <name evidence="10" type="ORF">EDC59_102421</name>
</gene>
<feature type="domain" description="Phosphatidic acid phosphatase type 2/haloperoxidase" evidence="8">
    <location>
        <begin position="84"/>
        <end position="197"/>
    </location>
</feature>
<feature type="transmembrane region" description="Helical" evidence="7">
    <location>
        <begin position="148"/>
        <end position="170"/>
    </location>
</feature>
<keyword evidence="11" id="KW-1185">Reference proteome</keyword>
<dbReference type="OrthoDB" id="9801622at2"/>
<name>A0A126QRI4_9BACT</name>
<evidence type="ECO:0000313" key="9">
    <source>
        <dbReference type="EMBL" id="AMK12670.1"/>
    </source>
</evidence>
<dbReference type="EMBL" id="CP014206">
    <property type="protein sequence ID" value="AMK12670.1"/>
    <property type="molecule type" value="Genomic_DNA"/>
</dbReference>
<keyword evidence="6 7" id="KW-0472">Membrane</keyword>
<evidence type="ECO:0000256" key="4">
    <source>
        <dbReference type="ARBA" id="ARBA00022801"/>
    </source>
</evidence>
<dbReference type="InterPro" id="IPR036938">
    <property type="entry name" value="PAP2/HPO_sf"/>
</dbReference>
<dbReference type="Proteomes" id="UP000055611">
    <property type="component" value="Chromosome"/>
</dbReference>
<sequence>MRTVLTRTLWAALATALLVVVCYLFVDRPVAEAALALRDTAWHRGANLLSQAADSVFFAFWVAAGLVLGGADALRNGPTPRSRAILFVCLSTACAMAVGEALKELCGRARPPLLFTKGVYGFFPFAGDYMHASFPSGHTLRIFSSMTALGLVLPRLRVPALALAVIVGASRVPALKHYPSDVLAGAFVGVVAAVWCYALLRPTQPR</sequence>
<feature type="transmembrane region" description="Helical" evidence="7">
    <location>
        <begin position="57"/>
        <end position="74"/>
    </location>
</feature>
<dbReference type="Pfam" id="PF01569">
    <property type="entry name" value="PAP2"/>
    <property type="match status" value="1"/>
</dbReference>
<evidence type="ECO:0000256" key="1">
    <source>
        <dbReference type="ARBA" id="ARBA00004651"/>
    </source>
</evidence>
<keyword evidence="3 7" id="KW-0812">Transmembrane</keyword>
<dbReference type="SUPFAM" id="SSF48317">
    <property type="entry name" value="Acid phosphatase/Vanadium-dependent haloperoxidase"/>
    <property type="match status" value="1"/>
</dbReference>
<reference evidence="9 11" key="1">
    <citation type="journal article" date="2016" name="Front. Microbiol.">
        <title>Genome Sequence of the Piezophilic, Mesophilic Sulfate-Reducing Bacterium Desulfovibrio indicus J2T.</title>
        <authorList>
            <person name="Cao J."/>
            <person name="Maignien L."/>
            <person name="Shao Z."/>
            <person name="Alain K."/>
            <person name="Jebbar M."/>
        </authorList>
    </citation>
    <scope>NUCLEOTIDE SEQUENCE [LARGE SCALE GENOMIC DNA]</scope>
    <source>
        <strain evidence="9 11">J2</strain>
    </source>
</reference>
<dbReference type="InterPro" id="IPR000326">
    <property type="entry name" value="PAP2/HPO"/>
</dbReference>
<evidence type="ECO:0000256" key="6">
    <source>
        <dbReference type="ARBA" id="ARBA00023136"/>
    </source>
</evidence>
<evidence type="ECO:0000256" key="7">
    <source>
        <dbReference type="SAM" id="Phobius"/>
    </source>
</evidence>
<feature type="transmembrane region" description="Helical" evidence="7">
    <location>
        <begin position="182"/>
        <end position="200"/>
    </location>
</feature>
<comment type="subcellular location">
    <subcellularLocation>
        <location evidence="1">Cell membrane</location>
        <topology evidence="1">Multi-pass membrane protein</topology>
    </subcellularLocation>
</comment>
<dbReference type="KEGG" id="dej:AWY79_16935"/>
<keyword evidence="5 7" id="KW-1133">Transmembrane helix</keyword>
<evidence type="ECO:0000256" key="3">
    <source>
        <dbReference type="ARBA" id="ARBA00022692"/>
    </source>
</evidence>
<dbReference type="Gene3D" id="1.20.144.10">
    <property type="entry name" value="Phosphatidic acid phosphatase type 2/haloperoxidase"/>
    <property type="match status" value="1"/>
</dbReference>
<keyword evidence="4" id="KW-0378">Hydrolase</keyword>
<dbReference type="PANTHER" id="PTHR14969">
    <property type="entry name" value="SPHINGOSINE-1-PHOSPHATE PHOSPHOHYDROLASE"/>
    <property type="match status" value="1"/>
</dbReference>
<evidence type="ECO:0000313" key="12">
    <source>
        <dbReference type="Proteomes" id="UP000295506"/>
    </source>
</evidence>
<reference evidence="10 12" key="2">
    <citation type="submission" date="2019-03" db="EMBL/GenBank/DDBJ databases">
        <title>Genomic Encyclopedia of Type Strains, Phase IV (KMG-IV): sequencing the most valuable type-strain genomes for metagenomic binning, comparative biology and taxonomic classification.</title>
        <authorList>
            <person name="Goeker M."/>
        </authorList>
    </citation>
    <scope>NUCLEOTIDE SEQUENCE [LARGE SCALE GENOMIC DNA]</scope>
    <source>
        <strain evidence="10 12">DSM 101483</strain>
    </source>
</reference>
<accession>A0A126QRI4</accession>
<dbReference type="RefSeq" id="WP_066806482.1">
    <property type="nucleotide sequence ID" value="NZ_CP014206.1"/>
</dbReference>
<dbReference type="Proteomes" id="UP000295506">
    <property type="component" value="Unassembled WGS sequence"/>
</dbReference>
<dbReference type="PANTHER" id="PTHR14969:SF62">
    <property type="entry name" value="DECAPRENYLPHOSPHORYL-5-PHOSPHORIBOSE PHOSPHATASE RV3807C-RELATED"/>
    <property type="match status" value="1"/>
</dbReference>
<evidence type="ECO:0000256" key="2">
    <source>
        <dbReference type="ARBA" id="ARBA00022475"/>
    </source>
</evidence>
<evidence type="ECO:0000259" key="8">
    <source>
        <dbReference type="SMART" id="SM00014"/>
    </source>
</evidence>